<proteinExistence type="predicted"/>
<feature type="non-terminal residue" evidence="1">
    <location>
        <position position="68"/>
    </location>
</feature>
<dbReference type="EMBL" id="CATNWA010021373">
    <property type="protein sequence ID" value="CAI9622434.1"/>
    <property type="molecule type" value="Genomic_DNA"/>
</dbReference>
<evidence type="ECO:0000313" key="1">
    <source>
        <dbReference type="EMBL" id="CAI9622434.1"/>
    </source>
</evidence>
<keyword evidence="2" id="KW-1185">Reference proteome</keyword>
<comment type="caution">
    <text evidence="1">The sequence shown here is derived from an EMBL/GenBank/DDBJ whole genome shotgun (WGS) entry which is preliminary data.</text>
</comment>
<gene>
    <name evidence="1" type="ORF">SPARVUS_LOCUS16291221</name>
</gene>
<reference evidence="1" key="1">
    <citation type="submission" date="2023-05" db="EMBL/GenBank/DDBJ databases">
        <authorList>
            <person name="Stuckert A."/>
        </authorList>
    </citation>
    <scope>NUCLEOTIDE SEQUENCE</scope>
</reference>
<name>A0ABN9HLL5_9NEOB</name>
<evidence type="ECO:0000313" key="2">
    <source>
        <dbReference type="Proteomes" id="UP001162483"/>
    </source>
</evidence>
<protein>
    <submittedName>
        <fullName evidence="1">Uncharacterized protein</fullName>
    </submittedName>
</protein>
<organism evidence="1 2">
    <name type="scientific">Staurois parvus</name>
    <dbReference type="NCBI Taxonomy" id="386267"/>
    <lineage>
        <taxon>Eukaryota</taxon>
        <taxon>Metazoa</taxon>
        <taxon>Chordata</taxon>
        <taxon>Craniata</taxon>
        <taxon>Vertebrata</taxon>
        <taxon>Euteleostomi</taxon>
        <taxon>Amphibia</taxon>
        <taxon>Batrachia</taxon>
        <taxon>Anura</taxon>
        <taxon>Neobatrachia</taxon>
        <taxon>Ranoidea</taxon>
        <taxon>Ranidae</taxon>
        <taxon>Staurois</taxon>
    </lineage>
</organism>
<sequence>MCIKKPRKDGKNLQKGIKLQIRHSYNMSTKVRFYFHHLHFQNNRNKKMASAKVWALCRVNILYCPLWQ</sequence>
<accession>A0ABN9HLL5</accession>
<dbReference type="Proteomes" id="UP001162483">
    <property type="component" value="Unassembled WGS sequence"/>
</dbReference>